<feature type="domain" description="C2H2-type" evidence="3">
    <location>
        <begin position="204"/>
        <end position="224"/>
    </location>
</feature>
<evidence type="ECO:0000256" key="1">
    <source>
        <dbReference type="SAM" id="Coils"/>
    </source>
</evidence>
<proteinExistence type="predicted"/>
<dbReference type="InterPro" id="IPR013087">
    <property type="entry name" value="Znf_C2H2_type"/>
</dbReference>
<gene>
    <name evidence="4" type="ORF">QR680_006860</name>
</gene>
<dbReference type="SMART" id="SM00355">
    <property type="entry name" value="ZnF_C2H2"/>
    <property type="match status" value="4"/>
</dbReference>
<evidence type="ECO:0000313" key="4">
    <source>
        <dbReference type="EMBL" id="KAK0413539.1"/>
    </source>
</evidence>
<reference evidence="4" key="1">
    <citation type="submission" date="2023-06" db="EMBL/GenBank/DDBJ databases">
        <title>Genomic analysis of the entomopathogenic nematode Steinernema hermaphroditum.</title>
        <authorList>
            <person name="Schwarz E.M."/>
            <person name="Heppert J.K."/>
            <person name="Baniya A."/>
            <person name="Schwartz H.T."/>
            <person name="Tan C.-H."/>
            <person name="Antoshechkin I."/>
            <person name="Sternberg P.W."/>
            <person name="Goodrich-Blair H."/>
            <person name="Dillman A.R."/>
        </authorList>
    </citation>
    <scope>NUCLEOTIDE SEQUENCE</scope>
    <source>
        <strain evidence="4">PS9179</strain>
        <tissue evidence="4">Whole animal</tissue>
    </source>
</reference>
<organism evidence="4 5">
    <name type="scientific">Steinernema hermaphroditum</name>
    <dbReference type="NCBI Taxonomy" id="289476"/>
    <lineage>
        <taxon>Eukaryota</taxon>
        <taxon>Metazoa</taxon>
        <taxon>Ecdysozoa</taxon>
        <taxon>Nematoda</taxon>
        <taxon>Chromadorea</taxon>
        <taxon>Rhabditida</taxon>
        <taxon>Tylenchina</taxon>
        <taxon>Panagrolaimomorpha</taxon>
        <taxon>Strongyloidoidea</taxon>
        <taxon>Steinernematidae</taxon>
        <taxon>Steinernema</taxon>
    </lineage>
</organism>
<keyword evidence="1" id="KW-0175">Coiled coil</keyword>
<keyword evidence="5" id="KW-1185">Reference proteome</keyword>
<accession>A0AA39LY26</accession>
<feature type="coiled-coil region" evidence="1">
    <location>
        <begin position="21"/>
        <end position="48"/>
    </location>
</feature>
<protein>
    <recommendedName>
        <fullName evidence="3">C2H2-type domain-containing protein</fullName>
    </recommendedName>
</protein>
<comment type="caution">
    <text evidence="4">The sequence shown here is derived from an EMBL/GenBank/DDBJ whole genome shotgun (WGS) entry which is preliminary data.</text>
</comment>
<feature type="region of interest" description="Disordered" evidence="2">
    <location>
        <begin position="49"/>
        <end position="72"/>
    </location>
</feature>
<evidence type="ECO:0000256" key="2">
    <source>
        <dbReference type="SAM" id="MobiDB-lite"/>
    </source>
</evidence>
<dbReference type="EMBL" id="JAUCMV010000003">
    <property type="protein sequence ID" value="KAK0413539.1"/>
    <property type="molecule type" value="Genomic_DNA"/>
</dbReference>
<dbReference type="Proteomes" id="UP001175271">
    <property type="component" value="Unassembled WGS sequence"/>
</dbReference>
<dbReference type="AlphaFoldDB" id="A0AA39LY26"/>
<sequence>MTSLLVPTEFRERRKRLADMVADLTHKCRRLNDSMSEARRNNDEFQWKMSRVCRDPDSEDDSDESGSNTSMSDSFINQHVLRNQQHESAPDNPKAMFKCQKCQLNIQGPRINLHLHMAKHEIARLECPISGCGIRLTPTASYKHLVEVHRTSVRLLSAEETEKHERTVKAFTDEMNRQLEKYFPADAYLGEAGVVAKTQFANTCNECQKVVRTDTGKKTHVSMHLSLKLKCPFEGCERILTLKSTKKHFLSEHSKKVSALSQEEDLRYREEEKAANDIIDAERHRFFSIVAE</sequence>
<evidence type="ECO:0000259" key="3">
    <source>
        <dbReference type="PROSITE" id="PS00028"/>
    </source>
</evidence>
<name>A0AA39LY26_9BILA</name>
<dbReference type="PROSITE" id="PS00028">
    <property type="entry name" value="ZINC_FINGER_C2H2_1"/>
    <property type="match status" value="1"/>
</dbReference>
<evidence type="ECO:0000313" key="5">
    <source>
        <dbReference type="Proteomes" id="UP001175271"/>
    </source>
</evidence>